<dbReference type="EMBL" id="BARU01030000">
    <property type="protein sequence ID" value="GAH73462.1"/>
    <property type="molecule type" value="Genomic_DNA"/>
</dbReference>
<accession>X1HVK2</accession>
<sequence>MELAENNKNIRKELEIINKNLFGISSINYIIQDYLNNEQKALLRQKTIKFIKNNFSCEQINGLYDQIKDMLFIRNLDHEIKELLKQLVEDFSENTN</sequence>
<comment type="caution">
    <text evidence="1">The sequence shown here is derived from an EMBL/GenBank/DDBJ whole genome shotgun (WGS) entry which is preliminary data.</text>
</comment>
<organism evidence="1">
    <name type="scientific">marine sediment metagenome</name>
    <dbReference type="NCBI Taxonomy" id="412755"/>
    <lineage>
        <taxon>unclassified sequences</taxon>
        <taxon>metagenomes</taxon>
        <taxon>ecological metagenomes</taxon>
    </lineage>
</organism>
<evidence type="ECO:0000313" key="1">
    <source>
        <dbReference type="EMBL" id="GAH73462.1"/>
    </source>
</evidence>
<proteinExistence type="predicted"/>
<dbReference type="AlphaFoldDB" id="X1HVK2"/>
<gene>
    <name evidence="1" type="ORF">S03H2_47658</name>
</gene>
<name>X1HVK2_9ZZZZ</name>
<reference evidence="1" key="1">
    <citation type="journal article" date="2014" name="Front. Microbiol.">
        <title>High frequency of phylogenetically diverse reductive dehalogenase-homologous genes in deep subseafloor sedimentary metagenomes.</title>
        <authorList>
            <person name="Kawai M."/>
            <person name="Futagami T."/>
            <person name="Toyoda A."/>
            <person name="Takaki Y."/>
            <person name="Nishi S."/>
            <person name="Hori S."/>
            <person name="Arai W."/>
            <person name="Tsubouchi T."/>
            <person name="Morono Y."/>
            <person name="Uchiyama I."/>
            <person name="Ito T."/>
            <person name="Fujiyama A."/>
            <person name="Inagaki F."/>
            <person name="Takami H."/>
        </authorList>
    </citation>
    <scope>NUCLEOTIDE SEQUENCE</scope>
    <source>
        <strain evidence="1">Expedition CK06-06</strain>
    </source>
</reference>
<protein>
    <submittedName>
        <fullName evidence="1">Uncharacterized protein</fullName>
    </submittedName>
</protein>